<dbReference type="AlphaFoldDB" id="A0A4Y7I9K2"/>
<dbReference type="Gramene" id="RZC44510">
    <property type="protein sequence ID" value="RZC44510"/>
    <property type="gene ID" value="C5167_037453"/>
</dbReference>
<evidence type="ECO:0000313" key="2">
    <source>
        <dbReference type="Proteomes" id="UP000316621"/>
    </source>
</evidence>
<protein>
    <submittedName>
        <fullName evidence="1">Uncharacterized protein</fullName>
    </submittedName>
</protein>
<dbReference type="Proteomes" id="UP000316621">
    <property type="component" value="Chromosome 1"/>
</dbReference>
<organism evidence="1 2">
    <name type="scientific">Papaver somniferum</name>
    <name type="common">Opium poppy</name>
    <dbReference type="NCBI Taxonomy" id="3469"/>
    <lineage>
        <taxon>Eukaryota</taxon>
        <taxon>Viridiplantae</taxon>
        <taxon>Streptophyta</taxon>
        <taxon>Embryophyta</taxon>
        <taxon>Tracheophyta</taxon>
        <taxon>Spermatophyta</taxon>
        <taxon>Magnoliopsida</taxon>
        <taxon>Ranunculales</taxon>
        <taxon>Papaveraceae</taxon>
        <taxon>Papaveroideae</taxon>
        <taxon>Papaver</taxon>
    </lineage>
</organism>
<gene>
    <name evidence="1" type="ORF">C5167_037453</name>
</gene>
<evidence type="ECO:0000313" key="1">
    <source>
        <dbReference type="EMBL" id="RZC44510.1"/>
    </source>
</evidence>
<dbReference type="EMBL" id="CM010715">
    <property type="protein sequence ID" value="RZC44510.1"/>
    <property type="molecule type" value="Genomic_DNA"/>
</dbReference>
<reference evidence="1 2" key="1">
    <citation type="journal article" date="2018" name="Science">
        <title>The opium poppy genome and morphinan production.</title>
        <authorList>
            <person name="Guo L."/>
            <person name="Winzer T."/>
            <person name="Yang X."/>
            <person name="Li Y."/>
            <person name="Ning Z."/>
            <person name="He Z."/>
            <person name="Teodor R."/>
            <person name="Lu Y."/>
            <person name="Bowser T.A."/>
            <person name="Graham I.A."/>
            <person name="Ye K."/>
        </authorList>
    </citation>
    <scope>NUCLEOTIDE SEQUENCE [LARGE SCALE GENOMIC DNA]</scope>
    <source>
        <strain evidence="2">cv. HN1</strain>
        <tissue evidence="1">Leaves</tissue>
    </source>
</reference>
<sequence length="75" mass="8771">MMLKVTWQCRMMEDQENWECGQHSNSSASVPNAKTFEQSRRLNWTDRWDKLSQDDKGRQWAIKDHGLSGRSGVTV</sequence>
<proteinExistence type="predicted"/>
<accession>A0A4Y7I9K2</accession>
<name>A0A4Y7I9K2_PAPSO</name>
<keyword evidence="2" id="KW-1185">Reference proteome</keyword>